<dbReference type="Pfam" id="PF09986">
    <property type="entry name" value="DUF2225"/>
    <property type="match status" value="1"/>
</dbReference>
<dbReference type="Proteomes" id="UP000199230">
    <property type="component" value="Unassembled WGS sequence"/>
</dbReference>
<keyword evidence="2" id="KW-1185">Reference proteome</keyword>
<evidence type="ECO:0000313" key="2">
    <source>
        <dbReference type="Proteomes" id="UP000199230"/>
    </source>
</evidence>
<reference evidence="1 2" key="1">
    <citation type="submission" date="2016-10" db="EMBL/GenBank/DDBJ databases">
        <authorList>
            <person name="de Groot N.N."/>
        </authorList>
    </citation>
    <scope>NUCLEOTIDE SEQUENCE [LARGE SCALE GENOMIC DNA]</scope>
    <source>
        <strain evidence="1 2">APO</strain>
    </source>
</reference>
<gene>
    <name evidence="1" type="ORF">SAMN05192546_10175</name>
</gene>
<sequence length="232" mass="27042">MDQYLFDKNLDCPVCANNFTTKKPRLRKIPVDKKDTDFHIWYKEINPVYYNVWVCSNCGFSATESEFKKLSKEEKTIILKNISLKWNKRDFSGVRTIEMALESHKLALIIGQMLNKSKGYLGSLCLRIAWLYREADNADQENIYLKSALEHLENAYTNEAFPVAGLDEVSLSYLIGELKRLNGDPQNAIFWFSRALDHPDIKYKRMIQLKAREQWQLARDAYKKKKGDTLDG</sequence>
<evidence type="ECO:0008006" key="3">
    <source>
        <dbReference type="Google" id="ProtNLM"/>
    </source>
</evidence>
<dbReference type="RefSeq" id="WP_093309761.1">
    <property type="nucleotide sequence ID" value="NZ_FNPV01000001.1"/>
</dbReference>
<dbReference type="STRING" id="159292.SAMN05192546_10175"/>
<dbReference type="Gene3D" id="1.25.40.10">
    <property type="entry name" value="Tetratricopeptide repeat domain"/>
    <property type="match status" value="1"/>
</dbReference>
<accession>A0A1H3IA41</accession>
<name>A0A1H3IA41_9FIRM</name>
<dbReference type="InterPro" id="IPR018708">
    <property type="entry name" value="DUF2225"/>
</dbReference>
<dbReference type="AlphaFoldDB" id="A0A1H3IA41"/>
<evidence type="ECO:0000313" key="1">
    <source>
        <dbReference type="EMBL" id="SDY24550.1"/>
    </source>
</evidence>
<dbReference type="OrthoDB" id="9780343at2"/>
<protein>
    <recommendedName>
        <fullName evidence="3">DUF2225 domain-containing protein</fullName>
    </recommendedName>
</protein>
<dbReference type="InterPro" id="IPR011990">
    <property type="entry name" value="TPR-like_helical_dom_sf"/>
</dbReference>
<dbReference type="EMBL" id="FNPV01000001">
    <property type="protein sequence ID" value="SDY24550.1"/>
    <property type="molecule type" value="Genomic_DNA"/>
</dbReference>
<proteinExistence type="predicted"/>
<organism evidence="1 2">
    <name type="scientific">Tindallia californiensis</name>
    <dbReference type="NCBI Taxonomy" id="159292"/>
    <lineage>
        <taxon>Bacteria</taxon>
        <taxon>Bacillati</taxon>
        <taxon>Bacillota</taxon>
        <taxon>Clostridia</taxon>
        <taxon>Peptostreptococcales</taxon>
        <taxon>Tindalliaceae</taxon>
        <taxon>Tindallia</taxon>
    </lineage>
</organism>